<dbReference type="OrthoDB" id="9766989at2"/>
<dbReference type="Pfam" id="PF13343">
    <property type="entry name" value="SBP_bac_6"/>
    <property type="match status" value="1"/>
</dbReference>
<feature type="signal peptide" evidence="2">
    <location>
        <begin position="1"/>
        <end position="26"/>
    </location>
</feature>
<gene>
    <name evidence="3" type="ORF">DKP76_02750</name>
</gene>
<protein>
    <submittedName>
        <fullName evidence="3">ABC transporter substrate-binding protein</fullName>
    </submittedName>
</protein>
<comment type="caution">
    <text evidence="3">The sequence shown here is derived from an EMBL/GenBank/DDBJ whole genome shotgun (WGS) entry which is preliminary data.</text>
</comment>
<dbReference type="EMBL" id="QGDB01000001">
    <property type="protein sequence ID" value="PWL19482.1"/>
    <property type="molecule type" value="Genomic_DNA"/>
</dbReference>
<dbReference type="GO" id="GO:0030976">
    <property type="term" value="F:thiamine pyrophosphate binding"/>
    <property type="evidence" value="ECO:0007669"/>
    <property type="project" value="TreeGrafter"/>
</dbReference>
<proteinExistence type="predicted"/>
<name>A0A316JC94_9HYPH</name>
<dbReference type="GO" id="GO:0015888">
    <property type="term" value="P:thiamine transport"/>
    <property type="evidence" value="ECO:0007669"/>
    <property type="project" value="TreeGrafter"/>
</dbReference>
<dbReference type="PANTHER" id="PTHR30006:SF2">
    <property type="entry name" value="ABC TRANSPORTER SUBSTRATE-BINDING PROTEIN"/>
    <property type="match status" value="1"/>
</dbReference>
<sequence>MKISNLSHRLTGTAIALLLLSAPALAADVTVTAFGGSWEQAFRKCYAEPHTARTGQSVEVIIGGPPQWISQISANPNNPPIDVLVNLMDTAALASKDGLVELLDESKIPSLSKVSAQFIEPLDNYGTVINYGAAGLAYNRDTVSELPKTWKEFFQGAIDGDYVAALPGINLSSTTPTALLWNIIDLYGADIDDEDALFAELKKLKDSGNVVFYNDINQFLTLIQSGEADIGPYWDGRAWLAHDSTIPNLDFYYPEEGGVISPSVIQKVKNGSENGWDFIETLLTADNQKCFAHAIGYAVVNSDVEYEGKLAERVPDIATIRWPDFKNVAARMPQWVDRWNREIGQ</sequence>
<dbReference type="Proteomes" id="UP000245865">
    <property type="component" value="Unassembled WGS sequence"/>
</dbReference>
<dbReference type="PANTHER" id="PTHR30006">
    <property type="entry name" value="THIAMINE-BINDING PERIPLASMIC PROTEIN-RELATED"/>
    <property type="match status" value="1"/>
</dbReference>
<keyword evidence="1 2" id="KW-0732">Signal</keyword>
<evidence type="ECO:0000313" key="4">
    <source>
        <dbReference type="Proteomes" id="UP000245865"/>
    </source>
</evidence>
<evidence type="ECO:0000313" key="3">
    <source>
        <dbReference type="EMBL" id="PWL19482.1"/>
    </source>
</evidence>
<dbReference type="SUPFAM" id="SSF53850">
    <property type="entry name" value="Periplasmic binding protein-like II"/>
    <property type="match status" value="1"/>
</dbReference>
<evidence type="ECO:0000256" key="2">
    <source>
        <dbReference type="SAM" id="SignalP"/>
    </source>
</evidence>
<dbReference type="GO" id="GO:0030288">
    <property type="term" value="C:outer membrane-bounded periplasmic space"/>
    <property type="evidence" value="ECO:0007669"/>
    <property type="project" value="TreeGrafter"/>
</dbReference>
<reference evidence="3 4" key="1">
    <citation type="submission" date="2018-05" db="EMBL/GenBank/DDBJ databases">
        <title>Comparative genomic sequence analysis between strain HN4 and CCM 8460T (Falsochrobactrum ovis) will provide more evidence to prove that HN4 is a new species of Falsochrobactrum.</title>
        <authorList>
            <person name="Lyu W."/>
            <person name="Sun L."/>
            <person name="Yao L."/>
        </authorList>
    </citation>
    <scope>NUCLEOTIDE SEQUENCE [LARGE SCALE GENOMIC DNA]</scope>
    <source>
        <strain evidence="3 4">HN4</strain>
    </source>
</reference>
<keyword evidence="4" id="KW-1185">Reference proteome</keyword>
<feature type="chain" id="PRO_5016329349" evidence="2">
    <location>
        <begin position="27"/>
        <end position="345"/>
    </location>
</feature>
<dbReference type="RefSeq" id="WP_109704870.1">
    <property type="nucleotide sequence ID" value="NZ_QGDB01000001.1"/>
</dbReference>
<dbReference type="GO" id="GO:0030975">
    <property type="term" value="F:thiamine binding"/>
    <property type="evidence" value="ECO:0007669"/>
    <property type="project" value="TreeGrafter"/>
</dbReference>
<organism evidence="3 4">
    <name type="scientific">Falsochrobactrum shanghaiense</name>
    <dbReference type="NCBI Taxonomy" id="2201899"/>
    <lineage>
        <taxon>Bacteria</taxon>
        <taxon>Pseudomonadati</taxon>
        <taxon>Pseudomonadota</taxon>
        <taxon>Alphaproteobacteria</taxon>
        <taxon>Hyphomicrobiales</taxon>
        <taxon>Brucellaceae</taxon>
        <taxon>Falsochrobactrum</taxon>
    </lineage>
</organism>
<dbReference type="Gene3D" id="3.40.190.10">
    <property type="entry name" value="Periplasmic binding protein-like II"/>
    <property type="match status" value="2"/>
</dbReference>
<accession>A0A316JC94</accession>
<dbReference type="AlphaFoldDB" id="A0A316JC94"/>
<evidence type="ECO:0000256" key="1">
    <source>
        <dbReference type="ARBA" id="ARBA00022729"/>
    </source>
</evidence>